<protein>
    <submittedName>
        <fullName evidence="1">Acyl-CoA thioesterase FadM</fullName>
    </submittedName>
</protein>
<dbReference type="InterPro" id="IPR029069">
    <property type="entry name" value="HotDog_dom_sf"/>
</dbReference>
<proteinExistence type="predicted"/>
<reference evidence="1 2" key="1">
    <citation type="submission" date="2018-08" db="EMBL/GenBank/DDBJ databases">
        <title>Genomic Encyclopedia of Archaeal and Bacterial Type Strains, Phase II (KMG-II): from individual species to whole genera.</title>
        <authorList>
            <person name="Goeker M."/>
        </authorList>
    </citation>
    <scope>NUCLEOTIDE SEQUENCE [LARGE SCALE GENOMIC DNA]</scope>
    <source>
        <strain evidence="1 2">DSM 5002</strain>
    </source>
</reference>
<dbReference type="OrthoDB" id="7597365at2"/>
<dbReference type="SUPFAM" id="SSF54637">
    <property type="entry name" value="Thioesterase/thiol ester dehydrase-isomerase"/>
    <property type="match status" value="2"/>
</dbReference>
<evidence type="ECO:0000313" key="1">
    <source>
        <dbReference type="EMBL" id="RIA56892.1"/>
    </source>
</evidence>
<keyword evidence="2" id="KW-1185">Reference proteome</keyword>
<dbReference type="RefSeq" id="WP_119061643.1">
    <property type="nucleotide sequence ID" value="NZ_QXDF01000001.1"/>
</dbReference>
<organism evidence="1 2">
    <name type="scientific">Dichotomicrobium thermohalophilum</name>
    <dbReference type="NCBI Taxonomy" id="933063"/>
    <lineage>
        <taxon>Bacteria</taxon>
        <taxon>Pseudomonadati</taxon>
        <taxon>Pseudomonadota</taxon>
        <taxon>Alphaproteobacteria</taxon>
        <taxon>Hyphomicrobiales</taxon>
        <taxon>Hyphomicrobiaceae</taxon>
        <taxon>Dichotomicrobium</taxon>
    </lineage>
</organism>
<dbReference type="Proteomes" id="UP000266273">
    <property type="component" value="Unassembled WGS sequence"/>
</dbReference>
<dbReference type="AlphaFoldDB" id="A0A397Q736"/>
<sequence>MPETLRSIVHPWECDAVDHFTTGFYFAAYSAAQSHLFRLLGYNTDDVAALRPVACRTTFKQELAAGDAYHIESGVLAHDPAHLRIGHRLYNSETNDLAATHEIAFEGDVTRPRPEAPIDWAEEEAGRDVDFAALSGWSTTAQTLVRPEDLDGTGRLDLSALILHTSDANVQFQNRVGMTSSYMREERIGYATFAYRIALHDLPREAGTVLKTESAVVQLGRSSLWFAHRVTDGLSGASVADVAQFGVHFDRRARASAPIPDRIREQAQRLMSGGSGQG</sequence>
<dbReference type="Gene3D" id="3.10.129.10">
    <property type="entry name" value="Hotdog Thioesterase"/>
    <property type="match status" value="2"/>
</dbReference>
<dbReference type="Pfam" id="PF13279">
    <property type="entry name" value="4HBT_2"/>
    <property type="match status" value="2"/>
</dbReference>
<accession>A0A397Q736</accession>
<comment type="caution">
    <text evidence="1">The sequence shown here is derived from an EMBL/GenBank/DDBJ whole genome shotgun (WGS) entry which is preliminary data.</text>
</comment>
<dbReference type="EMBL" id="QXDF01000001">
    <property type="protein sequence ID" value="RIA56892.1"/>
    <property type="molecule type" value="Genomic_DNA"/>
</dbReference>
<name>A0A397Q736_9HYPH</name>
<gene>
    <name evidence="1" type="ORF">BXY53_2005</name>
</gene>
<evidence type="ECO:0000313" key="2">
    <source>
        <dbReference type="Proteomes" id="UP000266273"/>
    </source>
</evidence>